<dbReference type="Proteomes" id="UP001227828">
    <property type="component" value="Segment"/>
</dbReference>
<reference evidence="2" key="1">
    <citation type="journal article" date="2021" name="Virus Evol.">
        <title>The discovery, distribution and diversity of DNA viruses associated with Drosophila melanogaster in Europe.</title>
        <authorList>
            <person name="Wallace M.A."/>
            <person name="Coffman K.A."/>
            <person name="Gilbert C."/>
            <person name="Ravindran S."/>
            <person name="Albery G.F."/>
            <person name="Abbott J."/>
            <person name="Argyridou E."/>
            <person name="Bellosta P."/>
            <person name="Betancourt A.J."/>
            <person name="Colinet H."/>
            <person name="Eric K."/>
            <person name="Glaser-Schmitt A."/>
            <person name="Grath S."/>
            <person name="Jelic M."/>
            <person name="Kankare M."/>
            <person name="Kozeretska I."/>
            <person name="Loeschcke V."/>
            <person name="Montchamp-Moreau C."/>
            <person name="Ometto L."/>
            <person name="Onder B.S."/>
            <person name="Orengo D.J."/>
            <person name="Parsch J."/>
            <person name="Pascual M."/>
            <person name="Patenkovic A."/>
            <person name="Puerma E."/>
            <person name="Ritchie M.G."/>
            <person name="Rota-Stabelli O."/>
            <person name="Schou M.F."/>
            <person name="Serga S.V."/>
            <person name="Stamenkovic-Radak M."/>
            <person name="Tanaskovic M."/>
            <person name="Veselinovic M.S."/>
            <person name="Vieira J."/>
            <person name="Vieira C.P."/>
            <person name="Kapun M."/>
            <person name="Flatt T."/>
            <person name="Gonzalez J."/>
            <person name="Staubach F."/>
            <person name="Obbard D.J."/>
        </authorList>
    </citation>
    <scope>NUCLEOTIDE SEQUENCE</scope>
    <source>
        <strain evidence="2">AV-3/DK/Kar/16/4/Pool</strain>
    </source>
</reference>
<accession>A0A7D4VHU4</accession>
<organism evidence="2 3">
    <name type="scientific">Drosophila-associated adintovirus 3</name>
    <dbReference type="NCBI Taxonomy" id="2744818"/>
    <lineage>
        <taxon>Viruses</taxon>
        <taxon>Varidnaviria</taxon>
        <taxon>Bamfordvirae</taxon>
        <taxon>Preplasmiviricota</taxon>
        <taxon>Polisuviricotina</taxon>
        <taxon>Polintoviricetes</taxon>
        <taxon>Orthopolintovirales</taxon>
        <taxon>Adintoviridae</taxon>
    </lineage>
</organism>
<evidence type="ECO:0000313" key="3">
    <source>
        <dbReference type="Proteomes" id="UP001227828"/>
    </source>
</evidence>
<feature type="region of interest" description="Disordered" evidence="1">
    <location>
        <begin position="1"/>
        <end position="21"/>
    </location>
</feature>
<sequence length="158" mass="18086">MQLEKTNQALHKAQPKKKPMSTLNVSEPLAVFQRKLKDSKKIATLVTEGKFLIAYESYSIRNALKEQGFTWDDEKKAFVLDITNLEDSVVAMIKEDITPLFSKAKSLYKFQYSPKSGISFDDFRDSAKEAGLWFHKLSRAYWGYLNEAEHAIVSKTVV</sequence>
<evidence type="ECO:0000256" key="1">
    <source>
        <dbReference type="SAM" id="MobiDB-lite"/>
    </source>
</evidence>
<evidence type="ECO:0000313" key="2">
    <source>
        <dbReference type="EMBL" id="QKS69586.1"/>
    </source>
</evidence>
<name>A0A7D4VHU4_9VIRU</name>
<protein>
    <submittedName>
        <fullName evidence="2">Uncharacterized protein</fullName>
    </submittedName>
</protein>
<dbReference type="EMBL" id="MT496849">
    <property type="protein sequence ID" value="QKS69586.1"/>
    <property type="molecule type" value="Genomic_DNA"/>
</dbReference>
<proteinExistence type="predicted"/>